<organism evidence="17 18">
    <name type="scientific">Yarrowia lipolytica</name>
    <name type="common">Candida lipolytica</name>
    <dbReference type="NCBI Taxonomy" id="4952"/>
    <lineage>
        <taxon>Eukaryota</taxon>
        <taxon>Fungi</taxon>
        <taxon>Dikarya</taxon>
        <taxon>Ascomycota</taxon>
        <taxon>Saccharomycotina</taxon>
        <taxon>Dipodascomycetes</taxon>
        <taxon>Dipodascales</taxon>
        <taxon>Dipodascales incertae sedis</taxon>
        <taxon>Yarrowia</taxon>
    </lineage>
</organism>
<dbReference type="PROSITE" id="PS00841">
    <property type="entry name" value="XPG_1"/>
    <property type="match status" value="1"/>
</dbReference>
<keyword evidence="11" id="KW-0539">Nucleus</keyword>
<feature type="domain" description="XPG-I" evidence="15">
    <location>
        <begin position="828"/>
        <end position="900"/>
    </location>
</feature>
<dbReference type="KEGG" id="yli:2911203"/>
<dbReference type="InterPro" id="IPR006086">
    <property type="entry name" value="XPG-I_dom"/>
</dbReference>
<feature type="region of interest" description="Disordered" evidence="14">
    <location>
        <begin position="117"/>
        <end position="141"/>
    </location>
</feature>
<dbReference type="AlphaFoldDB" id="A0A1D8NFF1"/>
<evidence type="ECO:0000256" key="6">
    <source>
        <dbReference type="ARBA" id="ARBA00022759"/>
    </source>
</evidence>
<dbReference type="PROSITE" id="PS00842">
    <property type="entry name" value="XPG_2"/>
    <property type="match status" value="1"/>
</dbReference>
<dbReference type="InterPro" id="IPR029060">
    <property type="entry name" value="PIN-like_dom_sf"/>
</dbReference>
<feature type="region of interest" description="Disordered" evidence="14">
    <location>
        <begin position="497"/>
        <end position="569"/>
    </location>
</feature>
<evidence type="ECO:0000256" key="4">
    <source>
        <dbReference type="ARBA" id="ARBA00022722"/>
    </source>
</evidence>
<comment type="similarity">
    <text evidence="12">Belongs to the XPG/RAD2 endonuclease family. GEN subfamily.</text>
</comment>
<evidence type="ECO:0000256" key="2">
    <source>
        <dbReference type="ARBA" id="ARBA00004123"/>
    </source>
</evidence>
<dbReference type="SUPFAM" id="SSF47807">
    <property type="entry name" value="5' to 3' exonuclease, C-terminal subdomain"/>
    <property type="match status" value="1"/>
</dbReference>
<keyword evidence="10" id="KW-0234">DNA repair</keyword>
<evidence type="ECO:0000259" key="15">
    <source>
        <dbReference type="SMART" id="SM00484"/>
    </source>
</evidence>
<comment type="subcellular location">
    <subcellularLocation>
        <location evidence="2">Nucleus</location>
    </subcellularLocation>
</comment>
<keyword evidence="9" id="KW-0460">Magnesium</keyword>
<evidence type="ECO:0000313" key="18">
    <source>
        <dbReference type="Proteomes" id="UP000182444"/>
    </source>
</evidence>
<dbReference type="RefSeq" id="XP_503065.3">
    <property type="nucleotide sequence ID" value="XM_503065.3"/>
</dbReference>
<dbReference type="InterPro" id="IPR006085">
    <property type="entry name" value="XPG_DNA_repair_N"/>
</dbReference>
<keyword evidence="5" id="KW-0479">Metal-binding</keyword>
<evidence type="ECO:0000256" key="14">
    <source>
        <dbReference type="SAM" id="MobiDB-lite"/>
    </source>
</evidence>
<evidence type="ECO:0000256" key="11">
    <source>
        <dbReference type="ARBA" id="ARBA00023242"/>
    </source>
</evidence>
<feature type="compositionally biased region" description="Polar residues" evidence="14">
    <location>
        <begin position="637"/>
        <end position="647"/>
    </location>
</feature>
<evidence type="ECO:0000256" key="3">
    <source>
        <dbReference type="ARBA" id="ARBA00005283"/>
    </source>
</evidence>
<feature type="compositionally biased region" description="Basic and acidic residues" evidence="14">
    <location>
        <begin position="704"/>
        <end position="724"/>
    </location>
</feature>
<evidence type="ECO:0000259" key="16">
    <source>
        <dbReference type="SMART" id="SM00485"/>
    </source>
</evidence>
<feature type="region of interest" description="Disordered" evidence="14">
    <location>
        <begin position="323"/>
        <end position="343"/>
    </location>
</feature>
<dbReference type="CDD" id="cd09904">
    <property type="entry name" value="H3TH_XPG"/>
    <property type="match status" value="1"/>
</dbReference>
<dbReference type="Gene3D" id="3.40.50.1010">
    <property type="entry name" value="5'-nuclease"/>
    <property type="match status" value="2"/>
</dbReference>
<dbReference type="FunFam" id="1.10.150.20:FF:000030">
    <property type="entry name" value="Flap endonuclease GEN-like 1"/>
    <property type="match status" value="1"/>
</dbReference>
<feature type="compositionally biased region" description="Basic and acidic residues" evidence="14">
    <location>
        <begin position="1081"/>
        <end position="1108"/>
    </location>
</feature>
<dbReference type="VEuPathDB" id="FungiDB:YALI1_D25616g"/>
<dbReference type="VEuPathDB" id="FungiDB:YALI0_D20240g"/>
<evidence type="ECO:0000256" key="8">
    <source>
        <dbReference type="ARBA" id="ARBA00022801"/>
    </source>
</evidence>
<dbReference type="SMART" id="SM00484">
    <property type="entry name" value="XPGI"/>
    <property type="match status" value="1"/>
</dbReference>
<proteinExistence type="inferred from homology"/>
<feature type="compositionally biased region" description="Basic and acidic residues" evidence="14">
    <location>
        <begin position="507"/>
        <end position="531"/>
    </location>
</feature>
<dbReference type="Proteomes" id="UP000182444">
    <property type="component" value="Chromosome 1D"/>
</dbReference>
<dbReference type="GO" id="GO:0046872">
    <property type="term" value="F:metal ion binding"/>
    <property type="evidence" value="ECO:0007669"/>
    <property type="project" value="UniProtKB-KW"/>
</dbReference>
<dbReference type="InterPro" id="IPR019974">
    <property type="entry name" value="XPG_CS"/>
</dbReference>
<dbReference type="Gene3D" id="1.10.150.20">
    <property type="entry name" value="5' to 3' exonuclease, C-terminal subdomain"/>
    <property type="match status" value="1"/>
</dbReference>
<dbReference type="SUPFAM" id="SSF88723">
    <property type="entry name" value="PIN domain-like"/>
    <property type="match status" value="1"/>
</dbReference>
<dbReference type="Pfam" id="PF00867">
    <property type="entry name" value="XPG_I"/>
    <property type="match status" value="1"/>
</dbReference>
<feature type="region of interest" description="Disordered" evidence="14">
    <location>
        <begin position="1074"/>
        <end position="1115"/>
    </location>
</feature>
<dbReference type="CDD" id="cd09868">
    <property type="entry name" value="PIN_XPG_RAD2"/>
    <property type="match status" value="2"/>
</dbReference>
<evidence type="ECO:0000256" key="5">
    <source>
        <dbReference type="ARBA" id="ARBA00022723"/>
    </source>
</evidence>
<dbReference type="PANTHER" id="PTHR16171:SF7">
    <property type="entry name" value="DNA REPAIR PROTEIN RAD2"/>
    <property type="match status" value="1"/>
</dbReference>
<keyword evidence="6" id="KW-0255">Endonuclease</keyword>
<dbReference type="InterPro" id="IPR006084">
    <property type="entry name" value="XPG/Rad2"/>
</dbReference>
<evidence type="ECO:0000256" key="10">
    <source>
        <dbReference type="ARBA" id="ARBA00023204"/>
    </source>
</evidence>
<dbReference type="GO" id="GO:0048256">
    <property type="term" value="F:flap endonuclease activity"/>
    <property type="evidence" value="ECO:0007669"/>
    <property type="project" value="UniProtKB-ARBA"/>
</dbReference>
<comment type="cofactor">
    <cofactor evidence="1">
        <name>Mg(2+)</name>
        <dbReference type="ChEBI" id="CHEBI:18420"/>
    </cofactor>
</comment>
<name>A0A1D8NFF1_YARLL</name>
<keyword evidence="4" id="KW-0540">Nuclease</keyword>
<protein>
    <recommendedName>
        <fullName evidence="19">DNA repair protein rad13</fullName>
    </recommendedName>
</protein>
<feature type="domain" description="XPG N-terminal" evidence="16">
    <location>
        <begin position="1"/>
        <end position="95"/>
    </location>
</feature>
<dbReference type="eggNOG" id="KOG2520">
    <property type="taxonomic scope" value="Eukaryota"/>
</dbReference>
<dbReference type="PRINTS" id="PR00066">
    <property type="entry name" value="XRODRMPGMNTG"/>
</dbReference>
<dbReference type="SMART" id="SM00279">
    <property type="entry name" value="HhH2"/>
    <property type="match status" value="1"/>
</dbReference>
<sequence>MGVRGLWDIVQSTARPVKVETLGGNRLAVDASIWIYQFLKTTRGAGKKNAHLVGFFRRILKLLFLGIKPVFVFDGVAPELKRKTVARRRERREGRIDSMEKEAKRILAMQLENREQQLNAKRKREDDDDNDDDDYTKGSELLGSDTKHVVQKLGGSNKKQQLKSDYDLPDLDVNIGQDDRFLTQRELEERKELQNLIPHVAGDGSLDISTDIDFDSDYFRSLPDATKYELLNGARLRSRLRMGHTAEQLQRLYPDSESFSKFQVNRVALRNNYTQRLMQLVGLEGDLTLPKEHETIAEINRVSGEKGKEYVMEKNEDGWTLAMHDGGGNRDSPVLIDDEDGEKRSHDFGRFRRKSSLDREERRKTQIKKEEIKEESEDDEWEDVDIDDKETVDIDQQIIDAGEDLETQQSIMNSLDDEKKAKLAAMTKTLQLKGLDGLGEMDWGAGIFAPTEEKKKKEDEVMEVLQSTYRDQKVWGGEQEITQSSTLLDNDLETAVDDYAQSANKPADADLAEKDESVLKPDEPDESKSPEETLPVWFQQSQDGVQSAHRPVANREESDSDEDAGLYYGGQSYGITREIVELSDDDEPVAPAVTSRAVATTKLPSKPTASNSVAKPVTASIITKSANIQPAPVPTPAENTETITVSDSESDAEFESVSIEPEKAEPEPIPTEKPAESLGGDIFGTGELSLGEGIVGTGSLEPNTFDKPEVVTEPADISKAHTPKESPVVDGDATPEVDEHNKSFENMVLAEEEAVEDMQTSQNLIKNFNREQEEFEKQFKLEEEQAKEMRMALMEELEQINHTQKSRDTTNEEAITQTMVDECQQLLQLFGIPFITAPTEAEAQCATLVNLDLVDGVITEDSDVFLFSSNPRMRVFKNFFNSNKYVECYKTGEIEQTLNLERKDLVDLALLLGSDYTDGLPGIGPVSAMEILAEFKAPGKDTLREFKDWWESQLVERANRGKSDNTSAFKSKFSKRFLSKLFLSASFPSEKIRLGYLEPSVDDDKTPFKWGHPSLVGLREYLGDTIGGNSIDSLLLPVLQQMNAKQNRQTQILDFLPNGNETSGSVRIAKALTKIKQRAKDKRDATREGDKSQDKARQKDKDKDKEMEMDLDLEG</sequence>
<evidence type="ECO:0008006" key="19">
    <source>
        <dbReference type="Google" id="ProtNLM"/>
    </source>
</evidence>
<comment type="similarity">
    <text evidence="3">Belongs to the XPG/RAD2 endonuclease family. XPG subfamily.</text>
</comment>
<dbReference type="EMBL" id="CP017556">
    <property type="protein sequence ID" value="AOW04356.1"/>
    <property type="molecule type" value="Genomic_DNA"/>
</dbReference>
<dbReference type="PRINTS" id="PR00853">
    <property type="entry name" value="XPGRADSUPER"/>
</dbReference>
<feature type="region of interest" description="Disordered" evidence="14">
    <location>
        <begin position="146"/>
        <end position="165"/>
    </location>
</feature>
<dbReference type="Pfam" id="PF00752">
    <property type="entry name" value="XPG_N"/>
    <property type="match status" value="1"/>
</dbReference>
<evidence type="ECO:0000256" key="1">
    <source>
        <dbReference type="ARBA" id="ARBA00001946"/>
    </source>
</evidence>
<reference evidence="17 18" key="1">
    <citation type="journal article" date="2016" name="PLoS ONE">
        <title>Sequence Assembly of Yarrowia lipolytica Strain W29/CLIB89 Shows Transposable Element Diversity.</title>
        <authorList>
            <person name="Magnan C."/>
            <person name="Yu J."/>
            <person name="Chang I."/>
            <person name="Jahn E."/>
            <person name="Kanomata Y."/>
            <person name="Wu J."/>
            <person name="Zeller M."/>
            <person name="Oakes M."/>
            <person name="Baldi P."/>
            <person name="Sandmeyer S."/>
        </authorList>
    </citation>
    <scope>NUCLEOTIDE SEQUENCE [LARGE SCALE GENOMIC DNA]</scope>
    <source>
        <strain evidence="18">CLIB89(W29)</strain>
    </source>
</reference>
<dbReference type="PANTHER" id="PTHR16171">
    <property type="entry name" value="DNA REPAIR PROTEIN COMPLEMENTING XP-G CELLS-RELATED"/>
    <property type="match status" value="1"/>
</dbReference>
<feature type="coiled-coil region" evidence="13">
    <location>
        <begin position="751"/>
        <end position="803"/>
    </location>
</feature>
<dbReference type="GO" id="GO:0003697">
    <property type="term" value="F:single-stranded DNA binding"/>
    <property type="evidence" value="ECO:0007669"/>
    <property type="project" value="InterPro"/>
</dbReference>
<dbReference type="GO" id="GO:0006289">
    <property type="term" value="P:nucleotide-excision repair"/>
    <property type="evidence" value="ECO:0007669"/>
    <property type="project" value="InterPro"/>
</dbReference>
<keyword evidence="7" id="KW-0227">DNA damage</keyword>
<dbReference type="InterPro" id="IPR036279">
    <property type="entry name" value="5-3_exonuclease_C_sf"/>
</dbReference>
<evidence type="ECO:0000256" key="7">
    <source>
        <dbReference type="ARBA" id="ARBA00022763"/>
    </source>
</evidence>
<evidence type="ECO:0000256" key="12">
    <source>
        <dbReference type="ARBA" id="ARBA00038112"/>
    </source>
</evidence>
<evidence type="ECO:0000256" key="13">
    <source>
        <dbReference type="SAM" id="Coils"/>
    </source>
</evidence>
<dbReference type="SMART" id="SM00485">
    <property type="entry name" value="XPGN"/>
    <property type="match status" value="1"/>
</dbReference>
<dbReference type="InterPro" id="IPR008918">
    <property type="entry name" value="HhH2"/>
</dbReference>
<evidence type="ECO:0000313" key="17">
    <source>
        <dbReference type="EMBL" id="AOW04356.1"/>
    </source>
</evidence>
<gene>
    <name evidence="17" type="ORF">YALI1_D25616g</name>
</gene>
<accession>A0A1D8NFF1</accession>
<keyword evidence="13" id="KW-0175">Coiled coil</keyword>
<dbReference type="InterPro" id="IPR001044">
    <property type="entry name" value="XPG/Rad2_eukaryotes"/>
</dbReference>
<dbReference type="GeneID" id="2911203"/>
<evidence type="ECO:0000256" key="9">
    <source>
        <dbReference type="ARBA" id="ARBA00022842"/>
    </source>
</evidence>
<feature type="region of interest" description="Disordered" evidence="14">
    <location>
        <begin position="628"/>
        <end position="734"/>
    </location>
</feature>
<dbReference type="GO" id="GO:0005634">
    <property type="term" value="C:nucleus"/>
    <property type="evidence" value="ECO:0007669"/>
    <property type="project" value="UniProtKB-SubCell"/>
</dbReference>
<keyword evidence="8" id="KW-0378">Hydrolase</keyword>